<dbReference type="InterPro" id="IPR015422">
    <property type="entry name" value="PyrdxlP-dep_Trfase_small"/>
</dbReference>
<accession>A0A931BP05</accession>
<dbReference type="Pfam" id="PF01041">
    <property type="entry name" value="DegT_DnrJ_EryC1"/>
    <property type="match status" value="1"/>
</dbReference>
<dbReference type="InterPro" id="IPR000653">
    <property type="entry name" value="DegT/StrS_aminotransferase"/>
</dbReference>
<keyword evidence="5" id="KW-0808">Transferase</keyword>
<dbReference type="GO" id="GO:0008483">
    <property type="term" value="F:transaminase activity"/>
    <property type="evidence" value="ECO:0007669"/>
    <property type="project" value="UniProtKB-KW"/>
</dbReference>
<dbReference type="RefSeq" id="WP_196269965.1">
    <property type="nucleotide sequence ID" value="NZ_JADQDO010000001.1"/>
</dbReference>
<dbReference type="InterPro" id="IPR015424">
    <property type="entry name" value="PyrdxlP-dep_Trfase"/>
</dbReference>
<keyword evidence="3 4" id="KW-0663">Pyridoxal phosphate</keyword>
<gene>
    <name evidence="5" type="ORF">I2H38_01160</name>
</gene>
<dbReference type="PIRSF" id="PIRSF000390">
    <property type="entry name" value="PLP_StrS"/>
    <property type="match status" value="1"/>
</dbReference>
<reference evidence="5" key="1">
    <citation type="submission" date="2020-11" db="EMBL/GenBank/DDBJ databases">
        <authorList>
            <person name="Kim M.K."/>
        </authorList>
    </citation>
    <scope>NUCLEOTIDE SEQUENCE</scope>
    <source>
        <strain evidence="5">BT350</strain>
    </source>
</reference>
<dbReference type="Gene3D" id="3.90.1150.10">
    <property type="entry name" value="Aspartate Aminotransferase, domain 1"/>
    <property type="match status" value="1"/>
</dbReference>
<feature type="active site" description="Proton acceptor" evidence="2">
    <location>
        <position position="183"/>
    </location>
</feature>
<keyword evidence="6" id="KW-1185">Reference proteome</keyword>
<dbReference type="GO" id="GO:0000271">
    <property type="term" value="P:polysaccharide biosynthetic process"/>
    <property type="evidence" value="ECO:0007669"/>
    <property type="project" value="TreeGrafter"/>
</dbReference>
<evidence type="ECO:0000256" key="4">
    <source>
        <dbReference type="RuleBase" id="RU004508"/>
    </source>
</evidence>
<keyword evidence="5" id="KW-0032">Aminotransferase</keyword>
<evidence type="ECO:0000256" key="1">
    <source>
        <dbReference type="ARBA" id="ARBA00037999"/>
    </source>
</evidence>
<dbReference type="AlphaFoldDB" id="A0A931BP05"/>
<dbReference type="EMBL" id="JADQDO010000001">
    <property type="protein sequence ID" value="MBF9231978.1"/>
    <property type="molecule type" value="Genomic_DNA"/>
</dbReference>
<dbReference type="PANTHER" id="PTHR30244">
    <property type="entry name" value="TRANSAMINASE"/>
    <property type="match status" value="1"/>
</dbReference>
<dbReference type="GO" id="GO:0030170">
    <property type="term" value="F:pyridoxal phosphate binding"/>
    <property type="evidence" value="ECO:0007669"/>
    <property type="project" value="TreeGrafter"/>
</dbReference>
<feature type="modified residue" description="N6-(pyridoxal phosphate)lysine" evidence="3">
    <location>
        <position position="183"/>
    </location>
</feature>
<dbReference type="InterPro" id="IPR015421">
    <property type="entry name" value="PyrdxlP-dep_Trfase_major"/>
</dbReference>
<evidence type="ECO:0000313" key="5">
    <source>
        <dbReference type="EMBL" id="MBF9231978.1"/>
    </source>
</evidence>
<dbReference type="PANTHER" id="PTHR30244:SF34">
    <property type="entry name" value="DTDP-4-AMINO-4,6-DIDEOXYGALACTOSE TRANSAMINASE"/>
    <property type="match status" value="1"/>
</dbReference>
<proteinExistence type="inferred from homology"/>
<name>A0A931BP05_9HYPH</name>
<dbReference type="SUPFAM" id="SSF53383">
    <property type="entry name" value="PLP-dependent transferases"/>
    <property type="match status" value="1"/>
</dbReference>
<sequence length="381" mass="40952">MQIAPLPIAKPVMGEDELEAVKSVLESGWLTQGPWVQKFETGFAERHAVAHAFAVTSCTTALHLALVAAGVGPGDEVIVPSFTWVATANVVVHCGAKPVFVDIREDTYNIDPDAVARAVTPRTKAIIVVHLFGLCADMDALQTVLPSSVIVIEDGACAAGGAYKGRPAGSLGHIGCFSLHPRKSITCGEGGVVTTNDPDLAAAIDTYRNHGASISEEVRHRGPKPYELPEFKVFGFNYRLTDIQAAVAATQLTKLDRFIDERAALADLYDSYLQRFPWIRAPMRPADYGHALQAYVVMVDEDRAPASRNEILAHFQSLGIAGRPGTHSIVGLEAYRKVYGTSPEDCPVATKVEAQSIALPLHNHMGPGDVERVIRALETVA</sequence>
<protein>
    <submittedName>
        <fullName evidence="5">DegT/DnrJ/EryC1/StrS family aminotransferase</fullName>
    </submittedName>
</protein>
<evidence type="ECO:0000256" key="2">
    <source>
        <dbReference type="PIRSR" id="PIRSR000390-1"/>
    </source>
</evidence>
<evidence type="ECO:0000256" key="3">
    <source>
        <dbReference type="PIRSR" id="PIRSR000390-2"/>
    </source>
</evidence>
<dbReference type="Gene3D" id="3.40.640.10">
    <property type="entry name" value="Type I PLP-dependent aspartate aminotransferase-like (Major domain)"/>
    <property type="match status" value="1"/>
</dbReference>
<evidence type="ECO:0000313" key="6">
    <source>
        <dbReference type="Proteomes" id="UP000599312"/>
    </source>
</evidence>
<comment type="caution">
    <text evidence="5">The sequence shown here is derived from an EMBL/GenBank/DDBJ whole genome shotgun (WGS) entry which is preliminary data.</text>
</comment>
<comment type="similarity">
    <text evidence="1 4">Belongs to the DegT/DnrJ/EryC1 family.</text>
</comment>
<dbReference type="Proteomes" id="UP000599312">
    <property type="component" value="Unassembled WGS sequence"/>
</dbReference>
<dbReference type="CDD" id="cd00616">
    <property type="entry name" value="AHBA_syn"/>
    <property type="match status" value="1"/>
</dbReference>
<organism evidence="5 6">
    <name type="scientific">Microvirga alba</name>
    <dbReference type="NCBI Taxonomy" id="2791025"/>
    <lineage>
        <taxon>Bacteria</taxon>
        <taxon>Pseudomonadati</taxon>
        <taxon>Pseudomonadota</taxon>
        <taxon>Alphaproteobacteria</taxon>
        <taxon>Hyphomicrobiales</taxon>
        <taxon>Methylobacteriaceae</taxon>
        <taxon>Microvirga</taxon>
    </lineage>
</organism>